<keyword evidence="1" id="KW-0812">Transmembrane</keyword>
<evidence type="ECO:0000313" key="3">
    <source>
        <dbReference type="Proteomes" id="UP000318864"/>
    </source>
</evidence>
<feature type="transmembrane region" description="Helical" evidence="1">
    <location>
        <begin position="61"/>
        <end position="84"/>
    </location>
</feature>
<keyword evidence="1" id="KW-1133">Transmembrane helix</keyword>
<organism evidence="2 3">
    <name type="scientific">Salinadaptatus halalkaliphilus</name>
    <dbReference type="NCBI Taxonomy" id="2419781"/>
    <lineage>
        <taxon>Archaea</taxon>
        <taxon>Methanobacteriati</taxon>
        <taxon>Methanobacteriota</taxon>
        <taxon>Stenosarchaea group</taxon>
        <taxon>Halobacteria</taxon>
        <taxon>Halobacteriales</taxon>
        <taxon>Natrialbaceae</taxon>
        <taxon>Salinadaptatus</taxon>
    </lineage>
</organism>
<keyword evidence="3" id="KW-1185">Reference proteome</keyword>
<reference evidence="2 3" key="1">
    <citation type="submission" date="2018-10" db="EMBL/GenBank/DDBJ databases">
        <title>Natronolimnobius sp. XQ-INN 246 isolated from Inner Mongolia Autonomous Region of China.</title>
        <authorList>
            <person name="Xue Q."/>
        </authorList>
    </citation>
    <scope>NUCLEOTIDE SEQUENCE [LARGE SCALE GENOMIC DNA]</scope>
    <source>
        <strain evidence="2 3">XQ-INN 246</strain>
    </source>
</reference>
<accession>A0A4S3TUJ1</accession>
<name>A0A4S3TUJ1_9EURY</name>
<sequence>MGTDTENTSAFGIDSTWGWPIGGALGGALGAAAFGLVVWFADPDIVAVAIPAVYGLDPVGVVGWGIHIAHGIVLGLIFGFLVTRSRIHGIIRTSAETDALSQTSVALRVIAAGFVFGLAIWALLPLIVLPVWIEAIGTQAAADFPAAAVESLAGHVLFGIVLGLVFAVLMDLETRPAHSPLEEEDGR</sequence>
<protein>
    <recommendedName>
        <fullName evidence="4">Histidine kinase</fullName>
    </recommendedName>
</protein>
<dbReference type="EMBL" id="RBZW01000011">
    <property type="protein sequence ID" value="THE66338.1"/>
    <property type="molecule type" value="Genomic_DNA"/>
</dbReference>
<gene>
    <name evidence="2" type="ORF">D8Y22_03455</name>
</gene>
<proteinExistence type="predicted"/>
<dbReference type="Proteomes" id="UP000318864">
    <property type="component" value="Unassembled WGS sequence"/>
</dbReference>
<feature type="transmembrane region" description="Helical" evidence="1">
    <location>
        <begin position="21"/>
        <end position="41"/>
    </location>
</feature>
<feature type="transmembrane region" description="Helical" evidence="1">
    <location>
        <begin position="152"/>
        <end position="172"/>
    </location>
</feature>
<evidence type="ECO:0000313" key="2">
    <source>
        <dbReference type="EMBL" id="THE66338.1"/>
    </source>
</evidence>
<evidence type="ECO:0000256" key="1">
    <source>
        <dbReference type="SAM" id="Phobius"/>
    </source>
</evidence>
<dbReference type="OrthoDB" id="204680at2157"/>
<dbReference type="AlphaFoldDB" id="A0A4S3TUJ1"/>
<keyword evidence="1" id="KW-0472">Membrane</keyword>
<dbReference type="RefSeq" id="WP_141463319.1">
    <property type="nucleotide sequence ID" value="NZ_RBZW01000011.1"/>
</dbReference>
<comment type="caution">
    <text evidence="2">The sequence shown here is derived from an EMBL/GenBank/DDBJ whole genome shotgun (WGS) entry which is preliminary data.</text>
</comment>
<feature type="transmembrane region" description="Helical" evidence="1">
    <location>
        <begin position="105"/>
        <end position="132"/>
    </location>
</feature>
<evidence type="ECO:0008006" key="4">
    <source>
        <dbReference type="Google" id="ProtNLM"/>
    </source>
</evidence>